<proteinExistence type="predicted"/>
<dbReference type="AlphaFoldDB" id="A0A5E4NIZ5"/>
<feature type="compositionally biased region" description="Polar residues" evidence="1">
    <location>
        <begin position="69"/>
        <end position="79"/>
    </location>
</feature>
<name>A0A5E4NIZ5_9HEMI</name>
<organism evidence="2 3">
    <name type="scientific">Cinara cedri</name>
    <dbReference type="NCBI Taxonomy" id="506608"/>
    <lineage>
        <taxon>Eukaryota</taxon>
        <taxon>Metazoa</taxon>
        <taxon>Ecdysozoa</taxon>
        <taxon>Arthropoda</taxon>
        <taxon>Hexapoda</taxon>
        <taxon>Insecta</taxon>
        <taxon>Pterygota</taxon>
        <taxon>Neoptera</taxon>
        <taxon>Paraneoptera</taxon>
        <taxon>Hemiptera</taxon>
        <taxon>Sternorrhyncha</taxon>
        <taxon>Aphidomorpha</taxon>
        <taxon>Aphidoidea</taxon>
        <taxon>Aphididae</taxon>
        <taxon>Lachninae</taxon>
        <taxon>Cinara</taxon>
    </lineage>
</organism>
<keyword evidence="3" id="KW-1185">Reference proteome</keyword>
<feature type="region of interest" description="Disordered" evidence="1">
    <location>
        <begin position="1"/>
        <end position="79"/>
    </location>
</feature>
<accession>A0A5E4NIZ5</accession>
<sequence length="79" mass="8663">MANASDRKPTAASTKLKVRDTGNTRPAEKPSKMEKKKTANSANVIASRTKNTYGHVPMTEARCKRTDISSDPITTRSQK</sequence>
<dbReference type="EMBL" id="CABPRJ010001962">
    <property type="protein sequence ID" value="VVC42576.1"/>
    <property type="molecule type" value="Genomic_DNA"/>
</dbReference>
<protein>
    <submittedName>
        <fullName evidence="2">Uncharacterized protein</fullName>
    </submittedName>
</protein>
<evidence type="ECO:0000313" key="3">
    <source>
        <dbReference type="Proteomes" id="UP000325440"/>
    </source>
</evidence>
<feature type="compositionally biased region" description="Basic and acidic residues" evidence="1">
    <location>
        <begin position="17"/>
        <end position="37"/>
    </location>
</feature>
<dbReference type="Proteomes" id="UP000325440">
    <property type="component" value="Unassembled WGS sequence"/>
</dbReference>
<evidence type="ECO:0000256" key="1">
    <source>
        <dbReference type="SAM" id="MobiDB-lite"/>
    </source>
</evidence>
<feature type="compositionally biased region" description="Polar residues" evidence="1">
    <location>
        <begin position="39"/>
        <end position="52"/>
    </location>
</feature>
<gene>
    <name evidence="2" type="ORF">CINCED_3A003013</name>
</gene>
<reference evidence="2 3" key="1">
    <citation type="submission" date="2019-08" db="EMBL/GenBank/DDBJ databases">
        <authorList>
            <person name="Alioto T."/>
            <person name="Alioto T."/>
            <person name="Gomez Garrido J."/>
        </authorList>
    </citation>
    <scope>NUCLEOTIDE SEQUENCE [LARGE SCALE GENOMIC DNA]</scope>
</reference>
<evidence type="ECO:0000313" key="2">
    <source>
        <dbReference type="EMBL" id="VVC42576.1"/>
    </source>
</evidence>